<evidence type="ECO:0000313" key="3">
    <source>
        <dbReference type="Proteomes" id="UP001228019"/>
    </source>
</evidence>
<organism evidence="2 3">
    <name type="scientific">Pseudomonas citrulli</name>
    <dbReference type="NCBI Taxonomy" id="3064347"/>
    <lineage>
        <taxon>Bacteria</taxon>
        <taxon>Pseudomonadati</taxon>
        <taxon>Pseudomonadota</taxon>
        <taxon>Gammaproteobacteria</taxon>
        <taxon>Pseudomonadales</taxon>
        <taxon>Pseudomonadaceae</taxon>
        <taxon>Pseudomonas</taxon>
    </lineage>
</organism>
<protein>
    <submittedName>
        <fullName evidence="2">Type III effector 1</fullName>
    </submittedName>
</protein>
<feature type="transmembrane region" description="Helical" evidence="1">
    <location>
        <begin position="890"/>
        <end position="915"/>
    </location>
</feature>
<gene>
    <name evidence="2" type="ORF">Q6A48_16140</name>
</gene>
<dbReference type="RefSeq" id="WP_304555112.1">
    <property type="nucleotide sequence ID" value="NZ_JAUQOP010000023.1"/>
</dbReference>
<sequence length="1322" mass="145940">MDNTTRQQRDGSAAGTPTFPGEAAHAVVLERLARWQAAVDARLQAQMSLLQVLEEYLLVELRTRYYEGNIDPHFIDTLLDTVLQRLVDSQPLAYDASLDEPFRWPGAADRSLGAERREALVQVVEGTASAFIGHYKNYLARHWRALGPDPALQGLIKQKLEEHLAAIDRLFQPEHLAGLGVDGLREKIEALEDAWRQMSRLTALATAQERRRLGAIARAQLPDWLGASSAQERTALRTLAASTRQAQEQVDALLDGLGSLRSFARALIRDFVRHERDMEVEPDSIRIQLQWRTVAGQPVQAHYLSELMAAGPIRPDAVAVLLVENASQLRNQPLSPAFISSLLASVDAPAGYGAALLQCYNRADFKDAMLDWFMARLQQSAFIARCAGHMTVSQHESLRALWEHDAAFHRAPALRVASLVLPRGLQCAELLLFYRETASGEVSDPLLYAPGKPDGQEWIGLASLRAVNALTGAWTQDEAGRQYLLQQLAPSARGEAQAFFSRVTAKPTSWDLNGDPRGVPGDLHRCLQAAVLASLAHHLAEVRLQPSPRWYAALPLESRREISSLSQALRIHRQVFDERMAGYEVFVDFARRTVAQAIAPYLRSKGVLEPVDPATVLIDYRPGLAGDNRVANLLDLVIHGYDDNWGIDDPAKGVRSSVGQDLGRVRSADLGSYIRRAYVGERYVREIRARFLDARSPDYVKRRDAFRDLLLARLDHDLRVAYGQAQVNADELRWLTRQVSLLSDGPPGAGAVHPGAAVTREGIIRFTLAGHVVSGLYVFVYFDPGARYWLYTPEAPDGILFRPYLNFGRVAAQLQDYVMARVALSARAAVTRTLQALAAAPRGVDTLRELNRVSDPNREFDAGIERAIADVEDVTTGRAEVIRDLVFKGLAWAAVPVCMVYPPFVLWLDIAFVGLSAGRAVQAHVRGDTHDALGRWLAASWGLLFATLGPWAVAGLTGWMERTRLLARGSGSLLSLRLRSAAASVARETGPMIQPVRFKPRQAARTPAGQLQQVTEEGLYHGTYLSPPSLAQPRSTYYIHNRGRYYQVAQDPYFGGLCLVDASRPGALYRLPIRRLPNGRWVRNPVGLKGGNDDVLNLGRVADLREAFPGHARPNIARGALQGEALVARSGTSPDDYLFSLNAQSCVIASLYNPSTRAGAVIHFDHNVRSLVERSVRDVLQRLGGTAKDIRATLVGGDWLTGADIGGRIRAVMRREGLQPTWDHWSYSSCLGNTYGVALDLRSGVTSVFKTSGAQVQEYYIPLLARAPRGTDRVAERARRFMARMQDEIVVENARGVVLTQQGQPAPDAWLERYAFSMVVVG</sequence>
<keyword evidence="1" id="KW-0472">Membrane</keyword>
<keyword evidence="3" id="KW-1185">Reference proteome</keyword>
<name>A0ABT9C0V4_9PSED</name>
<reference evidence="2 3" key="1">
    <citation type="submission" date="2023-07" db="EMBL/GenBank/DDBJ databases">
        <title>Identification of four novel Pseudomonas species associated with bacterial leaf spot of cucurbits.</title>
        <authorList>
            <person name="Fullem K.R."/>
        </authorList>
    </citation>
    <scope>NUCLEOTIDE SEQUENCE [LARGE SCALE GENOMIC DNA]</scope>
    <source>
        <strain evidence="2 3">K18</strain>
    </source>
</reference>
<dbReference type="Proteomes" id="UP001228019">
    <property type="component" value="Unassembled WGS sequence"/>
</dbReference>
<dbReference type="EMBL" id="JAUQOP010000023">
    <property type="protein sequence ID" value="MDO7898413.1"/>
    <property type="molecule type" value="Genomic_DNA"/>
</dbReference>
<accession>A0ABT9C0V4</accession>
<keyword evidence="1" id="KW-0812">Transmembrane</keyword>
<comment type="caution">
    <text evidence="2">The sequence shown here is derived from an EMBL/GenBank/DDBJ whole genome shotgun (WGS) entry which is preliminary data.</text>
</comment>
<proteinExistence type="predicted"/>
<feature type="transmembrane region" description="Helical" evidence="1">
    <location>
        <begin position="936"/>
        <end position="960"/>
    </location>
</feature>
<keyword evidence="1" id="KW-1133">Transmembrane helix</keyword>
<evidence type="ECO:0000256" key="1">
    <source>
        <dbReference type="SAM" id="Phobius"/>
    </source>
</evidence>
<evidence type="ECO:0000313" key="2">
    <source>
        <dbReference type="EMBL" id="MDO7898413.1"/>
    </source>
</evidence>